<feature type="compositionally biased region" description="Pro residues" evidence="2">
    <location>
        <begin position="52"/>
        <end position="88"/>
    </location>
</feature>
<reference evidence="3 4" key="1">
    <citation type="journal article" date="2012" name="Eukaryot. Cell">
        <title>Genome sequence of the Trichosporon asahii environmental strain CBS 8904.</title>
        <authorList>
            <person name="Yang R.Y."/>
            <person name="Li H.T."/>
            <person name="Zhu H."/>
            <person name="Zhou G.P."/>
            <person name="Wang M."/>
            <person name="Wang L."/>
        </authorList>
    </citation>
    <scope>NUCLEOTIDE SEQUENCE [LARGE SCALE GENOMIC DNA]</scope>
    <source>
        <strain evidence="3 4">CBS 8904</strain>
    </source>
</reference>
<proteinExistence type="predicted"/>
<evidence type="ECO:0000313" key="3">
    <source>
        <dbReference type="EMBL" id="EKC97332.1"/>
    </source>
</evidence>
<comment type="caution">
    <text evidence="3">The sequence shown here is derived from an EMBL/GenBank/DDBJ whole genome shotgun (WGS) entry which is preliminary data.</text>
</comment>
<name>K1VKP4_TRIAC</name>
<sequence>MSLSSLSTSKRKYGNQWDMRSPPAKRRTVSPPSSERSAASPSSMSDTLSPPLIGPRLPPGWAPTPRAPSPSSPPPPRRAPSPPSPPTNPRDLHATNNFGEGVYFQQPRQHAWDSDGEPADPGMGWTRQRLSWWNPQWVWDRAAINRPDGRYCETCVGDYAATDYSRPRMARPGMAIYGQPRPQPAPKPKNQTKPEPFKPHDTWIDPEYRDDPEQQLPWRDGYYGTRQWRASKEYAHEERWTDSDPEEAGGQWPSKRPTFAGRRGAAARELFDELLELRRLKTMREEKAKLRTELEEMQRDLSFLAAKAEHVRKRAEEMERECARIEGRYLIDAAERPGHGGGRGSGP</sequence>
<dbReference type="InParanoid" id="K1VKP4"/>
<evidence type="ECO:0000313" key="4">
    <source>
        <dbReference type="Proteomes" id="UP000006757"/>
    </source>
</evidence>
<keyword evidence="1" id="KW-0175">Coiled coil</keyword>
<feature type="region of interest" description="Disordered" evidence="2">
    <location>
        <begin position="234"/>
        <end position="262"/>
    </location>
</feature>
<feature type="compositionally biased region" description="Basic and acidic residues" evidence="2">
    <location>
        <begin position="195"/>
        <end position="212"/>
    </location>
</feature>
<feature type="coiled-coil region" evidence="1">
    <location>
        <begin position="277"/>
        <end position="328"/>
    </location>
</feature>
<protein>
    <submittedName>
        <fullName evidence="3">Uncharacterized protein</fullName>
    </submittedName>
</protein>
<accession>K1VKP4</accession>
<organism evidence="3 4">
    <name type="scientific">Trichosporon asahii var. asahii (strain CBS 8904)</name>
    <name type="common">Yeast</name>
    <dbReference type="NCBI Taxonomy" id="1220162"/>
    <lineage>
        <taxon>Eukaryota</taxon>
        <taxon>Fungi</taxon>
        <taxon>Dikarya</taxon>
        <taxon>Basidiomycota</taxon>
        <taxon>Agaricomycotina</taxon>
        <taxon>Tremellomycetes</taxon>
        <taxon>Trichosporonales</taxon>
        <taxon>Trichosporonaceae</taxon>
        <taxon>Trichosporon</taxon>
    </lineage>
</organism>
<feature type="region of interest" description="Disordered" evidence="2">
    <location>
        <begin position="1"/>
        <end position="123"/>
    </location>
</feature>
<dbReference type="EMBL" id="AMBO01000413">
    <property type="protein sequence ID" value="EKC97332.1"/>
    <property type="molecule type" value="Genomic_DNA"/>
</dbReference>
<dbReference type="AlphaFoldDB" id="K1VKP4"/>
<feature type="region of interest" description="Disordered" evidence="2">
    <location>
        <begin position="167"/>
        <end position="219"/>
    </location>
</feature>
<evidence type="ECO:0000256" key="2">
    <source>
        <dbReference type="SAM" id="MobiDB-lite"/>
    </source>
</evidence>
<feature type="compositionally biased region" description="Low complexity" evidence="2">
    <location>
        <begin position="30"/>
        <end position="51"/>
    </location>
</feature>
<dbReference type="HOGENOM" id="CLU_799712_0_0_1"/>
<evidence type="ECO:0000256" key="1">
    <source>
        <dbReference type="SAM" id="Coils"/>
    </source>
</evidence>
<keyword evidence="4" id="KW-1185">Reference proteome</keyword>
<gene>
    <name evidence="3" type="ORF">A1Q2_08364</name>
</gene>
<dbReference type="Proteomes" id="UP000006757">
    <property type="component" value="Unassembled WGS sequence"/>
</dbReference>